<evidence type="ECO:0000313" key="1">
    <source>
        <dbReference type="EMBL" id="QUR68725.1"/>
    </source>
</evidence>
<sequence length="166" mass="18574">MALSNNEILAIARELPIPVPWDRDRFIQNLATLRGRPIKLIATDTVTLTDSPCGLLLTRDDDDLILHESGTSDYHIDQIVCHEIGHMVLGHNSTRGVGADKQREIDMCRKVLPDIDPATVHAVLGRTNYASDQERDAEMFATILMMTAAEAADQQSMMRSVFFRSR</sequence>
<accession>A0A975PXZ9</accession>
<gene>
    <name evidence="1" type="ORF">F6B93_18080</name>
</gene>
<protein>
    <recommendedName>
        <fullName evidence="3">IrrE N-terminal-like domain-containing protein</fullName>
    </recommendedName>
</protein>
<name>A0A975PXZ9_9MYCO</name>
<proteinExistence type="predicted"/>
<dbReference type="RefSeq" id="WP_211696299.1">
    <property type="nucleotide sequence ID" value="NZ_CP046600.1"/>
</dbReference>
<reference evidence="1" key="1">
    <citation type="submission" date="2019-12" db="EMBL/GenBank/DDBJ databases">
        <title>Mycobacterium spongiae sp. nov.</title>
        <authorList>
            <person name="Stinear T."/>
        </authorList>
    </citation>
    <scope>NUCLEOTIDE SEQUENCE</scope>
    <source>
        <strain evidence="1">FSD4b-SM</strain>
    </source>
</reference>
<evidence type="ECO:0000313" key="2">
    <source>
        <dbReference type="Proteomes" id="UP000682202"/>
    </source>
</evidence>
<keyword evidence="2" id="KW-1185">Reference proteome</keyword>
<dbReference type="Proteomes" id="UP000682202">
    <property type="component" value="Chromosome"/>
</dbReference>
<evidence type="ECO:0008006" key="3">
    <source>
        <dbReference type="Google" id="ProtNLM"/>
    </source>
</evidence>
<organism evidence="1 2">
    <name type="scientific">Mycobacterium spongiae</name>
    <dbReference type="NCBI Taxonomy" id="886343"/>
    <lineage>
        <taxon>Bacteria</taxon>
        <taxon>Bacillati</taxon>
        <taxon>Actinomycetota</taxon>
        <taxon>Actinomycetes</taxon>
        <taxon>Mycobacteriales</taxon>
        <taxon>Mycobacteriaceae</taxon>
        <taxon>Mycobacterium</taxon>
    </lineage>
</organism>
<dbReference type="EMBL" id="CP046600">
    <property type="protein sequence ID" value="QUR68725.1"/>
    <property type="molecule type" value="Genomic_DNA"/>
</dbReference>
<dbReference type="AlphaFoldDB" id="A0A975PXZ9"/>
<dbReference type="KEGG" id="mspg:F6B93_18080"/>